<protein>
    <recommendedName>
        <fullName evidence="3">TraB domain-containing protein</fullName>
    </recommendedName>
</protein>
<evidence type="ECO:0000313" key="1">
    <source>
        <dbReference type="EMBL" id="KAA8498943.1"/>
    </source>
</evidence>
<dbReference type="CDD" id="cd14726">
    <property type="entry name" value="TraB_PrgY-like"/>
    <property type="match status" value="1"/>
</dbReference>
<dbReference type="InterPro" id="IPR002816">
    <property type="entry name" value="TraB/PrgY/GumN_fam"/>
</dbReference>
<dbReference type="AlphaFoldDB" id="A0A5J4Z7Y5"/>
<dbReference type="EMBL" id="VRMN01000001">
    <property type="protein sequence ID" value="KAA8498943.1"/>
    <property type="molecule type" value="Genomic_DNA"/>
</dbReference>
<evidence type="ECO:0000313" key="2">
    <source>
        <dbReference type="Proteomes" id="UP000324585"/>
    </source>
</evidence>
<reference evidence="2" key="1">
    <citation type="journal article" date="2019" name="Nat. Commun.">
        <title>Expansion of phycobilisome linker gene families in mesophilic red algae.</title>
        <authorList>
            <person name="Lee J."/>
            <person name="Kim D."/>
            <person name="Bhattacharya D."/>
            <person name="Yoon H.S."/>
        </authorList>
    </citation>
    <scope>NUCLEOTIDE SEQUENCE [LARGE SCALE GENOMIC DNA]</scope>
    <source>
        <strain evidence="2">CCMP 1328</strain>
    </source>
</reference>
<name>A0A5J4Z7Y5_PORPP</name>
<dbReference type="Proteomes" id="UP000324585">
    <property type="component" value="Unassembled WGS sequence"/>
</dbReference>
<dbReference type="OrthoDB" id="48306at2759"/>
<keyword evidence="2" id="KW-1185">Reference proteome</keyword>
<dbReference type="PANTHER" id="PTHR21530:SF7">
    <property type="entry name" value="TRAB DOMAIN-CONTAINING PROTEIN"/>
    <property type="match status" value="1"/>
</dbReference>
<dbReference type="PANTHER" id="PTHR21530">
    <property type="entry name" value="PHEROMONE SHUTDOWN PROTEIN"/>
    <property type="match status" value="1"/>
</dbReference>
<dbReference type="Pfam" id="PF01963">
    <property type="entry name" value="TraB_PrgY_gumN"/>
    <property type="match status" value="1"/>
</dbReference>
<accession>A0A5J4Z7Y5</accession>
<evidence type="ECO:0008006" key="3">
    <source>
        <dbReference type="Google" id="ProtNLM"/>
    </source>
</evidence>
<dbReference type="OMA" id="ACTIRFF"/>
<comment type="caution">
    <text evidence="1">The sequence shown here is derived from an EMBL/GenBank/DDBJ whole genome shotgun (WGS) entry which is preliminary data.</text>
</comment>
<dbReference type="InterPro" id="IPR046345">
    <property type="entry name" value="TraB_PrgY-like"/>
</dbReference>
<organism evidence="1 2">
    <name type="scientific">Porphyridium purpureum</name>
    <name type="common">Red alga</name>
    <name type="synonym">Porphyridium cruentum</name>
    <dbReference type="NCBI Taxonomy" id="35688"/>
    <lineage>
        <taxon>Eukaryota</taxon>
        <taxon>Rhodophyta</taxon>
        <taxon>Bangiophyceae</taxon>
        <taxon>Porphyridiales</taxon>
        <taxon>Porphyridiaceae</taxon>
        <taxon>Porphyridium</taxon>
    </lineage>
</organism>
<gene>
    <name evidence="1" type="ORF">FVE85_6528</name>
</gene>
<proteinExistence type="predicted"/>
<sequence>MASFVVVHPLLRRPRPALREPCWHRGVCMKHQVADAAEPPLEHQPYQSPAVARFHDEQRKLDVYIVGTIHGSATSASDVRNMIRASRPSCVLVELCQDRLVQMMKRKAEEESKSPHRDDRPWDERLAKLRDKYGGTGPAALAVGLTSIYTLQARLGARPGSEFLVASEEAELQGIPLVCGDAPASATIRNLYESLRPRSLLRTSSQVARRVLATLFARAPPNGVNVWRVLLSGAYLKDLVGLLAPAFLISSLTLAIFNSLLEAAEQNALVALASAGGQAPSGVSGDLANLNIPEWLADGMSLFSFLVLLACTIRFFEEIVLRRDEVLQNSIREAVELRRKNAGDEQTTVVVVAVVGLLHVNGILRGLERNA</sequence>